<dbReference type="AlphaFoldDB" id="A0A5C3QLI7"/>
<dbReference type="Gene3D" id="3.10.20.90">
    <property type="entry name" value="Phosphatidylinositol 3-kinase Catalytic Subunit, Chain A, domain 1"/>
    <property type="match status" value="1"/>
</dbReference>
<sequence>MSTTAQLKITVTHKAATHVLDDLDGDNTVLSSFQDKLEELTGVPPSLQKLLYKGKKLGSVDADSTTLREAGMKDGVKVTLIGSTTKEVESMEDAVKGQQKRERILRERALKPATKPRNTSSSSTSASSSRYIFHTITPLPETQISTPSASAAHAYLSRLASDPAILHVMSLHHLTVALLTELSPAEYTQISPNRLLGLNENKGEAIKLRIRTDKMDGFRNYADVRRTLCHELTHNVWGDHDDNFKEMNSTLNKQVAAFERARSEGTHQLVDGDRYEPVEEYVQHQNVLGGMGTIAEAPMTAEERRSRVLEATMRRLKIRDEEIEGGCGTGGEGGGGER</sequence>
<protein>
    <submittedName>
        <fullName evidence="4">WLM domain-containing protein</fullName>
    </submittedName>
</protein>
<feature type="region of interest" description="Disordered" evidence="1">
    <location>
        <begin position="94"/>
        <end position="127"/>
    </location>
</feature>
<keyword evidence="5" id="KW-1185">Reference proteome</keyword>
<dbReference type="SUPFAM" id="SSF54236">
    <property type="entry name" value="Ubiquitin-like"/>
    <property type="match status" value="1"/>
</dbReference>
<organism evidence="4 5">
    <name type="scientific">Pterulicium gracile</name>
    <dbReference type="NCBI Taxonomy" id="1884261"/>
    <lineage>
        <taxon>Eukaryota</taxon>
        <taxon>Fungi</taxon>
        <taxon>Dikarya</taxon>
        <taxon>Basidiomycota</taxon>
        <taxon>Agaricomycotina</taxon>
        <taxon>Agaricomycetes</taxon>
        <taxon>Agaricomycetidae</taxon>
        <taxon>Agaricales</taxon>
        <taxon>Pleurotineae</taxon>
        <taxon>Pterulaceae</taxon>
        <taxon>Pterulicium</taxon>
    </lineage>
</organism>
<dbReference type="Pfam" id="PF00240">
    <property type="entry name" value="ubiquitin"/>
    <property type="match status" value="1"/>
</dbReference>
<dbReference type="GO" id="GO:0070628">
    <property type="term" value="F:proteasome binding"/>
    <property type="evidence" value="ECO:0007669"/>
    <property type="project" value="TreeGrafter"/>
</dbReference>
<dbReference type="InterPro" id="IPR029071">
    <property type="entry name" value="Ubiquitin-like_domsf"/>
</dbReference>
<dbReference type="PANTHER" id="PTHR47795:SF1">
    <property type="entry name" value="DNA-DEPENDENT METALLOPROTEASE WSS1 HOMOLOG 2"/>
    <property type="match status" value="1"/>
</dbReference>
<dbReference type="InterPro" id="IPR000626">
    <property type="entry name" value="Ubiquitin-like_dom"/>
</dbReference>
<evidence type="ECO:0000256" key="1">
    <source>
        <dbReference type="SAM" id="MobiDB-lite"/>
    </source>
</evidence>
<dbReference type="STRING" id="1884261.A0A5C3QLI7"/>
<feature type="domain" description="WLM" evidence="3">
    <location>
        <begin position="124"/>
        <end position="317"/>
    </location>
</feature>
<dbReference type="Proteomes" id="UP000305067">
    <property type="component" value="Unassembled WGS sequence"/>
</dbReference>
<evidence type="ECO:0000259" key="2">
    <source>
        <dbReference type="PROSITE" id="PS50053"/>
    </source>
</evidence>
<accession>A0A5C3QLI7</accession>
<dbReference type="Pfam" id="PF08325">
    <property type="entry name" value="WLM"/>
    <property type="match status" value="1"/>
</dbReference>
<dbReference type="InterPro" id="IPR013536">
    <property type="entry name" value="WLM_dom"/>
</dbReference>
<dbReference type="PANTHER" id="PTHR47795">
    <property type="entry name" value="UBIQUITIN AND WLM DOMAIN-CONTAINING METALLOPROTEASE SPCC1442.07C"/>
    <property type="match status" value="1"/>
</dbReference>
<proteinExistence type="predicted"/>
<evidence type="ECO:0000313" key="5">
    <source>
        <dbReference type="Proteomes" id="UP000305067"/>
    </source>
</evidence>
<dbReference type="SMART" id="SM00213">
    <property type="entry name" value="UBQ"/>
    <property type="match status" value="1"/>
</dbReference>
<dbReference type="PROSITE" id="PS50053">
    <property type="entry name" value="UBIQUITIN_2"/>
    <property type="match status" value="1"/>
</dbReference>
<evidence type="ECO:0000313" key="4">
    <source>
        <dbReference type="EMBL" id="TFL02208.1"/>
    </source>
</evidence>
<feature type="compositionally biased region" description="Basic and acidic residues" evidence="1">
    <location>
        <begin position="94"/>
        <end position="110"/>
    </location>
</feature>
<dbReference type="OrthoDB" id="49605at2759"/>
<evidence type="ECO:0000259" key="3">
    <source>
        <dbReference type="PROSITE" id="PS51397"/>
    </source>
</evidence>
<name>A0A5C3QLI7_9AGAR</name>
<reference evidence="4 5" key="1">
    <citation type="journal article" date="2019" name="Nat. Ecol. Evol.">
        <title>Megaphylogeny resolves global patterns of mushroom evolution.</title>
        <authorList>
            <person name="Varga T."/>
            <person name="Krizsan K."/>
            <person name="Foldi C."/>
            <person name="Dima B."/>
            <person name="Sanchez-Garcia M."/>
            <person name="Sanchez-Ramirez S."/>
            <person name="Szollosi G.J."/>
            <person name="Szarkandi J.G."/>
            <person name="Papp V."/>
            <person name="Albert L."/>
            <person name="Andreopoulos W."/>
            <person name="Angelini C."/>
            <person name="Antonin V."/>
            <person name="Barry K.W."/>
            <person name="Bougher N.L."/>
            <person name="Buchanan P."/>
            <person name="Buyck B."/>
            <person name="Bense V."/>
            <person name="Catcheside P."/>
            <person name="Chovatia M."/>
            <person name="Cooper J."/>
            <person name="Damon W."/>
            <person name="Desjardin D."/>
            <person name="Finy P."/>
            <person name="Geml J."/>
            <person name="Haridas S."/>
            <person name="Hughes K."/>
            <person name="Justo A."/>
            <person name="Karasinski D."/>
            <person name="Kautmanova I."/>
            <person name="Kiss B."/>
            <person name="Kocsube S."/>
            <person name="Kotiranta H."/>
            <person name="LaButti K.M."/>
            <person name="Lechner B.E."/>
            <person name="Liimatainen K."/>
            <person name="Lipzen A."/>
            <person name="Lukacs Z."/>
            <person name="Mihaltcheva S."/>
            <person name="Morgado L.N."/>
            <person name="Niskanen T."/>
            <person name="Noordeloos M.E."/>
            <person name="Ohm R.A."/>
            <person name="Ortiz-Santana B."/>
            <person name="Ovrebo C."/>
            <person name="Racz N."/>
            <person name="Riley R."/>
            <person name="Savchenko A."/>
            <person name="Shiryaev A."/>
            <person name="Soop K."/>
            <person name="Spirin V."/>
            <person name="Szebenyi C."/>
            <person name="Tomsovsky M."/>
            <person name="Tulloss R.E."/>
            <person name="Uehling J."/>
            <person name="Grigoriev I.V."/>
            <person name="Vagvolgyi C."/>
            <person name="Papp T."/>
            <person name="Martin F.M."/>
            <person name="Miettinen O."/>
            <person name="Hibbett D.S."/>
            <person name="Nagy L.G."/>
        </authorList>
    </citation>
    <scope>NUCLEOTIDE SEQUENCE [LARGE SCALE GENOMIC DNA]</scope>
    <source>
        <strain evidence="4 5">CBS 309.79</strain>
    </source>
</reference>
<gene>
    <name evidence="4" type="ORF">BDV98DRAFT_54982</name>
</gene>
<dbReference type="PROSITE" id="PS51397">
    <property type="entry name" value="WLM"/>
    <property type="match status" value="1"/>
</dbReference>
<dbReference type="EMBL" id="ML178823">
    <property type="protein sequence ID" value="TFL02208.1"/>
    <property type="molecule type" value="Genomic_DNA"/>
</dbReference>
<feature type="domain" description="Ubiquitin-like" evidence="2">
    <location>
        <begin position="7"/>
        <end position="81"/>
    </location>
</feature>